<evidence type="ECO:0000256" key="1">
    <source>
        <dbReference type="PROSITE-ProRule" id="PRU00339"/>
    </source>
</evidence>
<keyword evidence="4" id="KW-1185">Reference proteome</keyword>
<name>A0A1Y1S0Z1_9SPIO</name>
<keyword evidence="2" id="KW-1133">Transmembrane helix</keyword>
<keyword evidence="1" id="KW-0802">TPR repeat</keyword>
<feature type="repeat" description="TPR" evidence="1">
    <location>
        <begin position="55"/>
        <end position="88"/>
    </location>
</feature>
<dbReference type="Proteomes" id="UP000192343">
    <property type="component" value="Unassembled WGS sequence"/>
</dbReference>
<evidence type="ECO:0000313" key="3">
    <source>
        <dbReference type="EMBL" id="ORC37031.1"/>
    </source>
</evidence>
<sequence>MVFNRVPSRSKIIPVKLMEQVIHEKDGRYKRRVNFPGVAIIRIFLYTGIMGMLFYKWHQRKAFNYFVSGKYDKAESSFLRLLEADPNKVGMRHNLALVKLALGKHGEAVKLLLDEVDRFGGVYPRYRALGDSFYLWGKAAEAAGWYRKALEEGAPSKEDRSFLEKRLEICGNEASFADAMEGIRLFNEGNKALQKGDSPAAAESYRKSAELDPTNFMTRNNLGSIYMNYEKDYPRAAEEFQAALEYSDLPLIQKNLQMCRDEERKHHEKD</sequence>
<protein>
    <submittedName>
        <fullName evidence="3">Uncharacterized protein</fullName>
    </submittedName>
</protein>
<evidence type="ECO:0000256" key="2">
    <source>
        <dbReference type="SAM" id="Phobius"/>
    </source>
</evidence>
<dbReference type="Pfam" id="PF13432">
    <property type="entry name" value="TPR_16"/>
    <property type="match status" value="2"/>
</dbReference>
<dbReference type="InterPro" id="IPR019734">
    <property type="entry name" value="TPR_rpt"/>
</dbReference>
<dbReference type="PROSITE" id="PS50005">
    <property type="entry name" value="TPR"/>
    <property type="match status" value="2"/>
</dbReference>
<feature type="transmembrane region" description="Helical" evidence="2">
    <location>
        <begin position="35"/>
        <end position="55"/>
    </location>
</feature>
<gene>
    <name evidence="3" type="ORF">B4O97_04820</name>
</gene>
<keyword evidence="2" id="KW-0472">Membrane</keyword>
<keyword evidence="2" id="KW-0812">Transmembrane</keyword>
<feature type="repeat" description="TPR" evidence="1">
    <location>
        <begin position="182"/>
        <end position="215"/>
    </location>
</feature>
<accession>A0A1Y1S0Z1</accession>
<evidence type="ECO:0000313" key="4">
    <source>
        <dbReference type="Proteomes" id="UP000192343"/>
    </source>
</evidence>
<dbReference type="EMBL" id="MWQY01000004">
    <property type="protein sequence ID" value="ORC37031.1"/>
    <property type="molecule type" value="Genomic_DNA"/>
</dbReference>
<dbReference type="AlphaFoldDB" id="A0A1Y1S0Z1"/>
<reference evidence="3 4" key="1">
    <citation type="submission" date="2017-03" db="EMBL/GenBank/DDBJ databases">
        <title>Draft Genome sequence of Marispirochaeta sp. strain JC444.</title>
        <authorList>
            <person name="Shivani Y."/>
            <person name="Subhash Y."/>
            <person name="Sasikala C."/>
            <person name="Ramana C."/>
        </authorList>
    </citation>
    <scope>NUCLEOTIDE SEQUENCE [LARGE SCALE GENOMIC DNA]</scope>
    <source>
        <strain evidence="3 4">JC444</strain>
    </source>
</reference>
<organism evidence="3 4">
    <name type="scientific">Marispirochaeta aestuarii</name>
    <dbReference type="NCBI Taxonomy" id="1963862"/>
    <lineage>
        <taxon>Bacteria</taxon>
        <taxon>Pseudomonadati</taxon>
        <taxon>Spirochaetota</taxon>
        <taxon>Spirochaetia</taxon>
        <taxon>Spirochaetales</taxon>
        <taxon>Spirochaetaceae</taxon>
        <taxon>Marispirochaeta</taxon>
    </lineage>
</organism>
<dbReference type="SMART" id="SM00028">
    <property type="entry name" value="TPR"/>
    <property type="match status" value="4"/>
</dbReference>
<dbReference type="SUPFAM" id="SSF81901">
    <property type="entry name" value="HCP-like"/>
    <property type="match status" value="1"/>
</dbReference>
<dbReference type="STRING" id="1963862.B4O97_04820"/>
<proteinExistence type="predicted"/>
<dbReference type="Gene3D" id="1.25.40.10">
    <property type="entry name" value="Tetratricopeptide repeat domain"/>
    <property type="match status" value="2"/>
</dbReference>
<comment type="caution">
    <text evidence="3">The sequence shown here is derived from an EMBL/GenBank/DDBJ whole genome shotgun (WGS) entry which is preliminary data.</text>
</comment>
<dbReference type="InterPro" id="IPR011990">
    <property type="entry name" value="TPR-like_helical_dom_sf"/>
</dbReference>